<organism evidence="2 3">
    <name type="scientific">Enhygromyxa salina</name>
    <dbReference type="NCBI Taxonomy" id="215803"/>
    <lineage>
        <taxon>Bacteria</taxon>
        <taxon>Pseudomonadati</taxon>
        <taxon>Myxococcota</taxon>
        <taxon>Polyangia</taxon>
        <taxon>Nannocystales</taxon>
        <taxon>Nannocystaceae</taxon>
        <taxon>Enhygromyxa</taxon>
    </lineage>
</organism>
<dbReference type="EMBL" id="PVNL01000076">
    <property type="protein sequence ID" value="PRQ06366.1"/>
    <property type="molecule type" value="Genomic_DNA"/>
</dbReference>
<feature type="region of interest" description="Disordered" evidence="1">
    <location>
        <begin position="35"/>
        <end position="80"/>
    </location>
</feature>
<dbReference type="AlphaFoldDB" id="A0A2S9YMQ3"/>
<evidence type="ECO:0000256" key="1">
    <source>
        <dbReference type="SAM" id="MobiDB-lite"/>
    </source>
</evidence>
<dbReference type="Proteomes" id="UP000238823">
    <property type="component" value="Unassembled WGS sequence"/>
</dbReference>
<gene>
    <name evidence="2" type="ORF">ENSA7_39120</name>
</gene>
<reference evidence="2 3" key="1">
    <citation type="submission" date="2018-03" db="EMBL/GenBank/DDBJ databases">
        <title>Draft Genome Sequences of the Obligatory Marine Myxobacteria Enhygromyxa salina SWB007.</title>
        <authorList>
            <person name="Poehlein A."/>
            <person name="Moghaddam J.A."/>
            <person name="Harms H."/>
            <person name="Alanjari M."/>
            <person name="Koenig G.M."/>
            <person name="Daniel R."/>
            <person name="Schaeberle T.F."/>
        </authorList>
    </citation>
    <scope>NUCLEOTIDE SEQUENCE [LARGE SCALE GENOMIC DNA]</scope>
    <source>
        <strain evidence="2 3">SWB007</strain>
    </source>
</reference>
<sequence length="286" mass="30551">MLRPVSGQQRSDRVAREGPIALGLLLCLGAWAPPTGSQTEAPVPPAEAGDEFGQVPRDPDDASFMSPPNNQLGQWSAGRDRPITRGFDDDHRVQLTAVPTYAAFRVPFIGRGSTPLRGGGVGLELDIRMLRWLFLRVHASHTVHPVFEETGFDADANEVVLFANGGLVHATNTGGSIVYALDIGRFVPRVDVGAGLLFVRSPTAAQPGQWGAECRQGGVCDLGLSCSADDLCTPTPAPELHAGIGLDVLLGQRWAVGLSLRYYALLQALAQLPVYVHGSVRLSVRF</sequence>
<evidence type="ECO:0000313" key="2">
    <source>
        <dbReference type="EMBL" id="PRQ06366.1"/>
    </source>
</evidence>
<comment type="caution">
    <text evidence="2">The sequence shown here is derived from an EMBL/GenBank/DDBJ whole genome shotgun (WGS) entry which is preliminary data.</text>
</comment>
<evidence type="ECO:0000313" key="3">
    <source>
        <dbReference type="Proteomes" id="UP000238823"/>
    </source>
</evidence>
<protein>
    <recommendedName>
        <fullName evidence="4">Outer membrane protein beta-barrel domain-containing protein</fullName>
    </recommendedName>
</protein>
<accession>A0A2S9YMQ3</accession>
<evidence type="ECO:0008006" key="4">
    <source>
        <dbReference type="Google" id="ProtNLM"/>
    </source>
</evidence>
<name>A0A2S9YMQ3_9BACT</name>
<proteinExistence type="predicted"/>